<gene>
    <name evidence="2" type="ORF">BTMF_LOCUS1676</name>
</gene>
<keyword evidence="1" id="KW-0732">Signal</keyword>
<feature type="chain" id="PRO_5043130523" evidence="1">
    <location>
        <begin position="19"/>
        <end position="239"/>
    </location>
</feature>
<reference evidence="4" key="1">
    <citation type="submission" date="2017-02" db="UniProtKB">
        <authorList>
            <consortium name="WormBaseParasite"/>
        </authorList>
    </citation>
    <scope>IDENTIFICATION</scope>
</reference>
<dbReference type="Proteomes" id="UP000280834">
    <property type="component" value="Unassembled WGS sequence"/>
</dbReference>
<evidence type="ECO:0000313" key="3">
    <source>
        <dbReference type="Proteomes" id="UP000280834"/>
    </source>
</evidence>
<organism evidence="4">
    <name type="scientific">Brugia timori</name>
    <dbReference type="NCBI Taxonomy" id="42155"/>
    <lineage>
        <taxon>Eukaryota</taxon>
        <taxon>Metazoa</taxon>
        <taxon>Ecdysozoa</taxon>
        <taxon>Nematoda</taxon>
        <taxon>Chromadorea</taxon>
        <taxon>Rhabditida</taxon>
        <taxon>Spirurina</taxon>
        <taxon>Spiruromorpha</taxon>
        <taxon>Filarioidea</taxon>
        <taxon>Onchocercidae</taxon>
        <taxon>Brugia</taxon>
    </lineage>
</organism>
<proteinExistence type="predicted"/>
<feature type="signal peptide" evidence="1">
    <location>
        <begin position="1"/>
        <end position="18"/>
    </location>
</feature>
<dbReference type="AlphaFoldDB" id="A0A0R3Q7P4"/>
<accession>A0A0R3Q7P4</accession>
<protein>
    <submittedName>
        <fullName evidence="4">Astacin domain-containing protein</fullName>
    </submittedName>
</protein>
<name>A0A0R3Q7P4_9BILA</name>
<sequence length="239" mass="28006">MDVKRWLFTLLLLKMNFGELDEVVDDEKELLEDPTTNYYTHPIRSSVIFVKTVFREKCKKFTFSTWYSNESATPYVIYETTESGARLTFGYDYDRVPFTSLDSGHSKMKDSISEDIAAMPYGFSFIILYGSWKANLVFNGRFYFINGRNRMLMNARFDSTKPAAYVSGCDPRKQRIIIRQSPYVDPFNWGSYLWMSNMRPLGLIQPDNTVICSLRYFPAGQGSFVFMFYIKKKKKKKKK</sequence>
<evidence type="ECO:0000256" key="1">
    <source>
        <dbReference type="SAM" id="SignalP"/>
    </source>
</evidence>
<dbReference type="WBParaSite" id="BTMF_0000234801-mRNA-1">
    <property type="protein sequence ID" value="BTMF_0000234801-mRNA-1"/>
    <property type="gene ID" value="BTMF_0000234801"/>
</dbReference>
<reference evidence="2 3" key="2">
    <citation type="submission" date="2018-11" db="EMBL/GenBank/DDBJ databases">
        <authorList>
            <consortium name="Pathogen Informatics"/>
        </authorList>
    </citation>
    <scope>NUCLEOTIDE SEQUENCE [LARGE SCALE GENOMIC DNA]</scope>
</reference>
<evidence type="ECO:0000313" key="4">
    <source>
        <dbReference type="WBParaSite" id="BTMF_0000234801-mRNA-1"/>
    </source>
</evidence>
<evidence type="ECO:0000313" key="2">
    <source>
        <dbReference type="EMBL" id="VDO10810.1"/>
    </source>
</evidence>
<dbReference type="EMBL" id="UZAG01001248">
    <property type="protein sequence ID" value="VDO10810.1"/>
    <property type="molecule type" value="Genomic_DNA"/>
</dbReference>
<keyword evidence="3" id="KW-1185">Reference proteome</keyword>